<comment type="caution">
    <text evidence="2">The sequence shown here is derived from an EMBL/GenBank/DDBJ whole genome shotgun (WGS) entry which is preliminary data.</text>
</comment>
<protein>
    <recommendedName>
        <fullName evidence="1">Lysozyme inhibitor LprI-like N-terminal domain-containing protein</fullName>
    </recommendedName>
</protein>
<dbReference type="Proteomes" id="UP000237082">
    <property type="component" value="Unassembled WGS sequence"/>
</dbReference>
<organism evidence="2 3">
    <name type="scientific">Chromobacterium alticapitis</name>
    <dbReference type="NCBI Taxonomy" id="2073169"/>
    <lineage>
        <taxon>Bacteria</taxon>
        <taxon>Pseudomonadati</taxon>
        <taxon>Pseudomonadota</taxon>
        <taxon>Betaproteobacteria</taxon>
        <taxon>Neisseriales</taxon>
        <taxon>Chromobacteriaceae</taxon>
        <taxon>Chromobacterium</taxon>
    </lineage>
</organism>
<keyword evidence="3" id="KW-1185">Reference proteome</keyword>
<reference evidence="3" key="1">
    <citation type="submission" date="2018-02" db="EMBL/GenBank/DDBJ databases">
        <authorList>
            <person name="O'Hara-Hanley K."/>
            <person name="Soby S."/>
        </authorList>
    </citation>
    <scope>NUCLEOTIDE SEQUENCE [LARGE SCALE GENOMIC DNA]</scope>
    <source>
        <strain evidence="3">MWU14-2602</strain>
    </source>
</reference>
<accession>A0A2S5DKD2</accession>
<dbReference type="InterPro" id="IPR009739">
    <property type="entry name" value="LprI-like_N"/>
</dbReference>
<feature type="domain" description="Lysozyme inhibitor LprI-like N-terminal" evidence="1">
    <location>
        <begin position="39"/>
        <end position="127"/>
    </location>
</feature>
<name>A0A2S5DKD2_9NEIS</name>
<evidence type="ECO:0000259" key="1">
    <source>
        <dbReference type="Pfam" id="PF07007"/>
    </source>
</evidence>
<evidence type="ECO:0000313" key="2">
    <source>
        <dbReference type="EMBL" id="POZ63526.1"/>
    </source>
</evidence>
<dbReference type="EMBL" id="PQWB01000011">
    <property type="protein sequence ID" value="POZ63526.1"/>
    <property type="molecule type" value="Genomic_DNA"/>
</dbReference>
<dbReference type="AlphaFoldDB" id="A0A2S5DKD2"/>
<gene>
    <name evidence="2" type="ORF">C2I19_02520</name>
</gene>
<dbReference type="Gene3D" id="1.20.1270.180">
    <property type="match status" value="1"/>
</dbReference>
<evidence type="ECO:0000313" key="3">
    <source>
        <dbReference type="Proteomes" id="UP000237082"/>
    </source>
</evidence>
<sequence>MRWPGMGKLGWIGMAGGWLMAASSVLAGPEQPEYQCGQQYRTTQDISDCLGKVVDNLELELTRYLEAAQRRIDRENDKKPDLQGEQAAWRQCVSAHCGDAYDYWRDGSIPYIEAPLCSIRLARERTHHIWEAFLTYPDSTPPLLPEPQL</sequence>
<dbReference type="Pfam" id="PF07007">
    <property type="entry name" value="LprI"/>
    <property type="match status" value="1"/>
</dbReference>
<proteinExistence type="predicted"/>